<dbReference type="STRING" id="587636.SAMN05216199_1943"/>
<dbReference type="EMBL" id="FOHB01000003">
    <property type="protein sequence ID" value="SES09290.1"/>
    <property type="molecule type" value="Genomic_DNA"/>
</dbReference>
<dbReference type="RefSeq" id="WP_091757630.1">
    <property type="nucleotide sequence ID" value="NZ_FOHB01000003.1"/>
</dbReference>
<sequence>MHEHLSIAELEATSVELLPPRETLALFNFANVTAVNLAIAVNAASLGSSAWASANQLVAVSQA</sequence>
<proteinExistence type="predicted"/>
<protein>
    <submittedName>
        <fullName evidence="1">Uncharacterized protein</fullName>
    </submittedName>
</protein>
<dbReference type="AlphaFoldDB" id="A0A1H9UIB8"/>
<dbReference type="OrthoDB" id="5192295at2"/>
<name>A0A1H9UIB8_9MICO</name>
<keyword evidence="2" id="KW-1185">Reference proteome</keyword>
<reference evidence="2" key="1">
    <citation type="submission" date="2016-10" db="EMBL/GenBank/DDBJ databases">
        <authorList>
            <person name="Varghese N."/>
            <person name="Submissions S."/>
        </authorList>
    </citation>
    <scope>NUCLEOTIDE SEQUENCE [LARGE SCALE GENOMIC DNA]</scope>
    <source>
        <strain evidence="2">CGMCC 1.6963</strain>
    </source>
</reference>
<evidence type="ECO:0000313" key="1">
    <source>
        <dbReference type="EMBL" id="SES09290.1"/>
    </source>
</evidence>
<gene>
    <name evidence="1" type="ORF">SAMN05216199_1943</name>
</gene>
<evidence type="ECO:0000313" key="2">
    <source>
        <dbReference type="Proteomes" id="UP000199019"/>
    </source>
</evidence>
<accession>A0A1H9UIB8</accession>
<dbReference type="Proteomes" id="UP000199019">
    <property type="component" value="Unassembled WGS sequence"/>
</dbReference>
<organism evidence="1 2">
    <name type="scientific">Pedococcus cremeus</name>
    <dbReference type="NCBI Taxonomy" id="587636"/>
    <lineage>
        <taxon>Bacteria</taxon>
        <taxon>Bacillati</taxon>
        <taxon>Actinomycetota</taxon>
        <taxon>Actinomycetes</taxon>
        <taxon>Micrococcales</taxon>
        <taxon>Intrasporangiaceae</taxon>
        <taxon>Pedococcus</taxon>
    </lineage>
</organism>